<name>A0A5B8MWL9_9CHLO</name>
<feature type="compositionally biased region" description="Acidic residues" evidence="1">
    <location>
        <begin position="260"/>
        <end position="276"/>
    </location>
</feature>
<feature type="compositionally biased region" description="Acidic residues" evidence="1">
    <location>
        <begin position="139"/>
        <end position="152"/>
    </location>
</feature>
<evidence type="ECO:0000313" key="3">
    <source>
        <dbReference type="Proteomes" id="UP000316726"/>
    </source>
</evidence>
<feature type="region of interest" description="Disordered" evidence="1">
    <location>
        <begin position="200"/>
        <end position="219"/>
    </location>
</feature>
<protein>
    <submittedName>
        <fullName evidence="2">Uncharacterized protein</fullName>
    </submittedName>
</protein>
<dbReference type="AlphaFoldDB" id="A0A5B8MWL9"/>
<feature type="compositionally biased region" description="Low complexity" evidence="1">
    <location>
        <begin position="333"/>
        <end position="348"/>
    </location>
</feature>
<keyword evidence="3" id="KW-1185">Reference proteome</keyword>
<feature type="region of interest" description="Disordered" evidence="1">
    <location>
        <begin position="245"/>
        <end position="376"/>
    </location>
</feature>
<dbReference type="EMBL" id="CP031048">
    <property type="protein sequence ID" value="QDZ24857.1"/>
    <property type="molecule type" value="Genomic_DNA"/>
</dbReference>
<evidence type="ECO:0000256" key="1">
    <source>
        <dbReference type="SAM" id="MobiDB-lite"/>
    </source>
</evidence>
<feature type="region of interest" description="Disordered" evidence="1">
    <location>
        <begin position="485"/>
        <end position="509"/>
    </location>
</feature>
<feature type="compositionally biased region" description="Gly residues" evidence="1">
    <location>
        <begin position="120"/>
        <end position="129"/>
    </location>
</feature>
<feature type="compositionally biased region" description="Basic residues" evidence="1">
    <location>
        <begin position="498"/>
        <end position="509"/>
    </location>
</feature>
<feature type="region of interest" description="Disordered" evidence="1">
    <location>
        <begin position="418"/>
        <end position="456"/>
    </location>
</feature>
<dbReference type="Proteomes" id="UP000316726">
    <property type="component" value="Chromosome 15"/>
</dbReference>
<feature type="compositionally biased region" description="Basic and acidic residues" evidence="1">
    <location>
        <begin position="277"/>
        <end position="294"/>
    </location>
</feature>
<organism evidence="2 3">
    <name type="scientific">Chloropicon primus</name>
    <dbReference type="NCBI Taxonomy" id="1764295"/>
    <lineage>
        <taxon>Eukaryota</taxon>
        <taxon>Viridiplantae</taxon>
        <taxon>Chlorophyta</taxon>
        <taxon>Chloropicophyceae</taxon>
        <taxon>Chloropicales</taxon>
        <taxon>Chloropicaceae</taxon>
        <taxon>Chloropicon</taxon>
    </lineage>
</organism>
<reference evidence="2 3" key="1">
    <citation type="submission" date="2018-07" db="EMBL/GenBank/DDBJ databases">
        <title>The complete nuclear genome of the prasinophyte Chloropicon primus (CCMP1205).</title>
        <authorList>
            <person name="Pombert J.-F."/>
            <person name="Otis C."/>
            <person name="Turmel M."/>
            <person name="Lemieux C."/>
        </authorList>
    </citation>
    <scope>NUCLEOTIDE SEQUENCE [LARGE SCALE GENOMIC DNA]</scope>
    <source>
        <strain evidence="2 3">CCMP1205</strain>
    </source>
</reference>
<feature type="compositionally biased region" description="Acidic residues" evidence="1">
    <location>
        <begin position="1"/>
        <end position="12"/>
    </location>
</feature>
<proteinExistence type="predicted"/>
<gene>
    <name evidence="2" type="ORF">A3770_15p73750</name>
</gene>
<feature type="compositionally biased region" description="Basic and acidic residues" evidence="1">
    <location>
        <begin position="42"/>
        <end position="66"/>
    </location>
</feature>
<accession>A0A5B8MWL9</accession>
<feature type="compositionally biased region" description="Acidic residues" evidence="1">
    <location>
        <begin position="74"/>
        <end position="83"/>
    </location>
</feature>
<sequence length="509" mass="56270">MEVPESESEGDDFVFRESRHAKRRNRRSLSLSKRSGNVESSCRTKEKEGGEYGELRRAFEVEEDSGRPLSTSDAAEDILENESDLPNFSLFEDNFDFGSGGSEEEEEKREGVDPARDLAQGGGGGGSGGRVEQEKLISQDDEENLEIDETDEEKARDDETPFVMSDDDDSLLVQPFNETRKVSSQGQGRRFSRILHRVEEERSPAGQHQGDYAQASPLRKSLVERKGGEAEPTKAFMDSEEDNLCFGHQRKSPQPLSLAEVEEEDEIVIDSDESDDEYRMGGARHEWPKGEHGRPVLIEDDECEEAGPRGALPPPRSLASPSFSPTKRVMGTPLAGARSLSSRSRAPPKNFSPIPMVGCARGDAPGGRSDLQENADQSDLGWLDRLPNFKPISVLTRSYTSSADPVYIQYSQQFAYKARGGGTSGADEEEPFIQQTSSRGRKKGKGKANDEDFNSHWITQEGGKKAFVTASQVLTGAKAYKAYEKAKGKERKATASKFPKKRGKRQART</sequence>
<feature type="region of interest" description="Disordered" evidence="1">
    <location>
        <begin position="1"/>
        <end position="171"/>
    </location>
</feature>
<evidence type="ECO:0000313" key="2">
    <source>
        <dbReference type="EMBL" id="QDZ24857.1"/>
    </source>
</evidence>